<dbReference type="InterPro" id="IPR036866">
    <property type="entry name" value="RibonucZ/Hydroxyglut_hydro"/>
</dbReference>
<dbReference type="GO" id="GO:0046983">
    <property type="term" value="F:protein dimerization activity"/>
    <property type="evidence" value="ECO:0007669"/>
    <property type="project" value="InterPro"/>
</dbReference>
<reference evidence="6 7" key="1">
    <citation type="journal article" date="2014" name="Nature">
        <title>An environmental bacterial taxon with a large and distinct metabolic repertoire.</title>
        <authorList>
            <person name="Wilson M.C."/>
            <person name="Mori T."/>
            <person name="Ruckert C."/>
            <person name="Uria A.R."/>
            <person name="Helf M.J."/>
            <person name="Takada K."/>
            <person name="Gernert C."/>
            <person name="Steffens U.A."/>
            <person name="Heycke N."/>
            <person name="Schmitt S."/>
            <person name="Rinke C."/>
            <person name="Helfrich E.J."/>
            <person name="Brachmann A.O."/>
            <person name="Gurgui C."/>
            <person name="Wakimoto T."/>
            <person name="Kracht M."/>
            <person name="Crusemann M."/>
            <person name="Hentschel U."/>
            <person name="Abe I."/>
            <person name="Matsunaga S."/>
            <person name="Kalinowski J."/>
            <person name="Takeyama H."/>
            <person name="Piel J."/>
        </authorList>
    </citation>
    <scope>NUCLEOTIDE SEQUENCE [LARGE SCALE GENOMIC DNA]</scope>
    <source>
        <strain evidence="7">TSY1</strain>
    </source>
</reference>
<evidence type="ECO:0000256" key="3">
    <source>
        <dbReference type="ARBA" id="ARBA00022833"/>
    </source>
</evidence>
<dbReference type="InterPro" id="IPR036527">
    <property type="entry name" value="SCP2_sterol-bd_dom_sf"/>
</dbReference>
<dbReference type="InterPro" id="IPR052195">
    <property type="entry name" value="Bact_Alkyl/Aryl-Sulfatase"/>
</dbReference>
<feature type="non-terminal residue" evidence="6">
    <location>
        <position position="1"/>
    </location>
</feature>
<evidence type="ECO:0000313" key="7">
    <source>
        <dbReference type="Proteomes" id="UP000019141"/>
    </source>
</evidence>
<dbReference type="PATRIC" id="fig|1429438.4.peg.3687"/>
<feature type="domain" description="Alkyl sulfatase dimerisation" evidence="4">
    <location>
        <begin position="82"/>
        <end position="218"/>
    </location>
</feature>
<evidence type="ECO:0000259" key="5">
    <source>
        <dbReference type="Pfam" id="PF14864"/>
    </source>
</evidence>
<dbReference type="PANTHER" id="PTHR43223:SF1">
    <property type="entry name" value="ALKYL_ARYL-SULFATASE BDS1"/>
    <property type="match status" value="1"/>
</dbReference>
<dbReference type="AlphaFoldDB" id="W4LM28"/>
<evidence type="ECO:0000256" key="2">
    <source>
        <dbReference type="ARBA" id="ARBA00022801"/>
    </source>
</evidence>
<keyword evidence="1" id="KW-0479">Metal-binding</keyword>
<dbReference type="SUPFAM" id="SSF56281">
    <property type="entry name" value="Metallo-hydrolase/oxidoreductase"/>
    <property type="match status" value="1"/>
</dbReference>
<dbReference type="Gene3D" id="3.60.15.30">
    <property type="entry name" value="Metallo-beta-lactamase domain"/>
    <property type="match status" value="1"/>
</dbReference>
<dbReference type="FunFam" id="1.25.40.880:FF:000001">
    <property type="entry name" value="SDS hydrolase SdsA1"/>
    <property type="match status" value="1"/>
</dbReference>
<dbReference type="InterPro" id="IPR029229">
    <property type="entry name" value="Alkyl_sulf_C"/>
</dbReference>
<gene>
    <name evidence="6" type="ORF">ETSY1_18895</name>
</gene>
<keyword evidence="3" id="KW-0862">Zinc</keyword>
<dbReference type="Pfam" id="PF14863">
    <property type="entry name" value="Alkyl_sulf_dimr"/>
    <property type="match status" value="1"/>
</dbReference>
<dbReference type="PANTHER" id="PTHR43223">
    <property type="entry name" value="ALKYL/ARYL-SULFATASE"/>
    <property type="match status" value="1"/>
</dbReference>
<dbReference type="InterPro" id="IPR029228">
    <property type="entry name" value="Alkyl_sulf_dimr"/>
</dbReference>
<evidence type="ECO:0000259" key="4">
    <source>
        <dbReference type="Pfam" id="PF14863"/>
    </source>
</evidence>
<dbReference type="SUPFAM" id="SSF55718">
    <property type="entry name" value="SCP-like"/>
    <property type="match status" value="1"/>
</dbReference>
<dbReference type="GO" id="GO:0018909">
    <property type="term" value="P:dodecyl sulfate metabolic process"/>
    <property type="evidence" value="ECO:0007669"/>
    <property type="project" value="TreeGrafter"/>
</dbReference>
<dbReference type="InterPro" id="IPR038536">
    <property type="entry name" value="Alkyl/aryl-sulf_dimr_sf"/>
</dbReference>
<dbReference type="HOGENOM" id="CLU_068044_0_0_7"/>
<sequence>THNLHNIYPIRGAQVRDANAWAKYIDEARDRYASEADVVFAQHHWPVWGNARIMDYLAKQRDAYKYLHDQTLRLINHGLKATEIAEQLTMPQSLENTWSVRGYYGTLSHNAKSIYQRYIGWYDANPAHLNPLPPSERGAKLVDYVGGEAAVMAKAREDFDRGEYRWVAEIMNEVIFANPANQEARHLAADALEQLGYQAESATWRNAYLQGAHELRNGVPQNLMRAPISADVVQALTVPLFFDYLAVRLNGPKAEGQHLVINWVFPDLAERYTLTLENCALTYMAGKTADHAHVTVTLARPVLSQLVLQQITLTDAIHEGAIALEGDGSKLSDLFELIDEFRFMFHILEPRQEP</sequence>
<accession>W4LM28</accession>
<protein>
    <submittedName>
        <fullName evidence="6">Metallo-beta-lactamase</fullName>
    </submittedName>
</protein>
<dbReference type="EMBL" id="AZHW01000558">
    <property type="protein sequence ID" value="ETW98396.1"/>
    <property type="molecule type" value="Genomic_DNA"/>
</dbReference>
<evidence type="ECO:0000256" key="1">
    <source>
        <dbReference type="ARBA" id="ARBA00022723"/>
    </source>
</evidence>
<dbReference type="Pfam" id="PF14864">
    <property type="entry name" value="Alkyl_sulf_C"/>
    <property type="match status" value="1"/>
</dbReference>
<organism evidence="6 7">
    <name type="scientific">Entotheonella factor</name>
    <dbReference type="NCBI Taxonomy" id="1429438"/>
    <lineage>
        <taxon>Bacteria</taxon>
        <taxon>Pseudomonadati</taxon>
        <taxon>Nitrospinota/Tectimicrobiota group</taxon>
        <taxon>Candidatus Tectimicrobiota</taxon>
        <taxon>Candidatus Entotheonellia</taxon>
        <taxon>Candidatus Entotheonellales</taxon>
        <taxon>Candidatus Entotheonellaceae</taxon>
        <taxon>Candidatus Entotheonella</taxon>
    </lineage>
</organism>
<keyword evidence="2" id="KW-0378">Hydrolase</keyword>
<dbReference type="GO" id="GO:0018741">
    <property type="term" value="F:linear primary-alkylsulfatase activity"/>
    <property type="evidence" value="ECO:0007669"/>
    <property type="project" value="TreeGrafter"/>
</dbReference>
<evidence type="ECO:0000313" key="6">
    <source>
        <dbReference type="EMBL" id="ETW98396.1"/>
    </source>
</evidence>
<dbReference type="Proteomes" id="UP000019141">
    <property type="component" value="Unassembled WGS sequence"/>
</dbReference>
<keyword evidence="7" id="KW-1185">Reference proteome</keyword>
<dbReference type="GO" id="GO:0046872">
    <property type="term" value="F:metal ion binding"/>
    <property type="evidence" value="ECO:0007669"/>
    <property type="project" value="UniProtKB-KW"/>
</dbReference>
<name>W4LM28_ENTF1</name>
<proteinExistence type="predicted"/>
<comment type="caution">
    <text evidence="6">The sequence shown here is derived from an EMBL/GenBank/DDBJ whole genome shotgun (WGS) entry which is preliminary data.</text>
</comment>
<dbReference type="Gene3D" id="3.30.1050.10">
    <property type="entry name" value="SCP2 sterol-binding domain"/>
    <property type="match status" value="1"/>
</dbReference>
<dbReference type="Gene3D" id="1.25.40.880">
    <property type="entry name" value="Alkyl sulfatase, dimerisation domain"/>
    <property type="match status" value="1"/>
</dbReference>
<feature type="domain" description="Alkyl sulfatase C-terminal" evidence="5">
    <location>
        <begin position="228"/>
        <end position="350"/>
    </location>
</feature>